<evidence type="ECO:0000313" key="2">
    <source>
        <dbReference type="EMBL" id="MFC3495399.1"/>
    </source>
</evidence>
<dbReference type="RefSeq" id="WP_387980000.1">
    <property type="nucleotide sequence ID" value="NZ_JBHRWO010000021.1"/>
</dbReference>
<feature type="chain" id="PRO_5045180189" evidence="1">
    <location>
        <begin position="29"/>
        <end position="210"/>
    </location>
</feature>
<evidence type="ECO:0000256" key="1">
    <source>
        <dbReference type="SAM" id="SignalP"/>
    </source>
</evidence>
<proteinExistence type="predicted"/>
<keyword evidence="1" id="KW-0732">Signal</keyword>
<dbReference type="EMBL" id="JBHRWO010000021">
    <property type="protein sequence ID" value="MFC3495399.1"/>
    <property type="molecule type" value="Genomic_DNA"/>
</dbReference>
<sequence length="210" mass="23174">MRLIIQRFLLAVTLVVAAVLLVPAPAQAGGNYMKVCFPVGTTPWGTTIWDCYYIEVPELSPGNPWPPECLSCPPMFDFWKDLIDPEIEQKFHDYLGKGFSTLAESHLAQDPKLAEQLRAEATELLFTAAAVIEQYPIELYAVGWYDEKTGKAYGGDPSPDPMLWAIGEELTAGTELMQAALGDPQPEPNIAAAMERFDQAYQAFEKLAAS</sequence>
<gene>
    <name evidence="2" type="ORF">ACFO8M_23195</name>
</gene>
<comment type="caution">
    <text evidence="2">The sequence shown here is derived from an EMBL/GenBank/DDBJ whole genome shotgun (WGS) entry which is preliminary data.</text>
</comment>
<evidence type="ECO:0000313" key="3">
    <source>
        <dbReference type="Proteomes" id="UP001595712"/>
    </source>
</evidence>
<protein>
    <submittedName>
        <fullName evidence="2">Uncharacterized protein</fullName>
    </submittedName>
</protein>
<name>A0ABV7Q3J8_9ACTN</name>
<feature type="signal peptide" evidence="1">
    <location>
        <begin position="1"/>
        <end position="28"/>
    </location>
</feature>
<keyword evidence="3" id="KW-1185">Reference proteome</keyword>
<organism evidence="2 3">
    <name type="scientific">Glycomyces rhizosphaerae</name>
    <dbReference type="NCBI Taxonomy" id="2054422"/>
    <lineage>
        <taxon>Bacteria</taxon>
        <taxon>Bacillati</taxon>
        <taxon>Actinomycetota</taxon>
        <taxon>Actinomycetes</taxon>
        <taxon>Glycomycetales</taxon>
        <taxon>Glycomycetaceae</taxon>
        <taxon>Glycomyces</taxon>
    </lineage>
</organism>
<dbReference type="Proteomes" id="UP001595712">
    <property type="component" value="Unassembled WGS sequence"/>
</dbReference>
<accession>A0ABV7Q3J8</accession>
<reference evidence="3" key="1">
    <citation type="journal article" date="2019" name="Int. J. Syst. Evol. Microbiol.">
        <title>The Global Catalogue of Microorganisms (GCM) 10K type strain sequencing project: providing services to taxonomists for standard genome sequencing and annotation.</title>
        <authorList>
            <consortium name="The Broad Institute Genomics Platform"/>
            <consortium name="The Broad Institute Genome Sequencing Center for Infectious Disease"/>
            <person name="Wu L."/>
            <person name="Ma J."/>
        </authorList>
    </citation>
    <scope>NUCLEOTIDE SEQUENCE [LARGE SCALE GENOMIC DNA]</scope>
    <source>
        <strain evidence="3">CGMCC 4.7396</strain>
    </source>
</reference>